<comment type="caution">
    <text evidence="5">The sequence shown here is derived from an EMBL/GenBank/DDBJ whole genome shotgun (WGS) entry which is preliminary data.</text>
</comment>
<dbReference type="RefSeq" id="WP_214171443.1">
    <property type="nucleotide sequence ID" value="NZ_JAHCVJ010000003.1"/>
</dbReference>
<dbReference type="SUPFAM" id="SSF51306">
    <property type="entry name" value="LexA/Signal peptidase"/>
    <property type="match status" value="1"/>
</dbReference>
<dbReference type="CDD" id="cd06530">
    <property type="entry name" value="S26_SPase_I"/>
    <property type="match status" value="1"/>
</dbReference>
<dbReference type="Proteomes" id="UP000811899">
    <property type="component" value="Unassembled WGS sequence"/>
</dbReference>
<name>A0AAW4L9H2_9BACT</name>
<dbReference type="GO" id="GO:0004252">
    <property type="term" value="F:serine-type endopeptidase activity"/>
    <property type="evidence" value="ECO:0007669"/>
    <property type="project" value="InterPro"/>
</dbReference>
<evidence type="ECO:0000313" key="5">
    <source>
        <dbReference type="EMBL" id="MBT0664689.1"/>
    </source>
</evidence>
<keyword evidence="6" id="KW-1185">Reference proteome</keyword>
<reference evidence="5 6" key="1">
    <citation type="submission" date="2021-05" db="EMBL/GenBank/DDBJ databases">
        <title>The draft genome of Geobacter pelophilus DSM 12255.</title>
        <authorList>
            <person name="Xu Z."/>
            <person name="Masuda Y."/>
            <person name="Itoh H."/>
            <person name="Senoo K."/>
        </authorList>
    </citation>
    <scope>NUCLEOTIDE SEQUENCE [LARGE SCALE GENOMIC DNA]</scope>
    <source>
        <strain evidence="5 6">DSM 12255</strain>
    </source>
</reference>
<dbReference type="PRINTS" id="PR00727">
    <property type="entry name" value="LEADERPTASE"/>
</dbReference>
<proteinExistence type="inferred from homology"/>
<comment type="catalytic activity">
    <reaction evidence="3">
        <text>Cleavage of hydrophobic, N-terminal signal or leader sequences from secreted and periplasmic proteins.</text>
        <dbReference type="EC" id="3.4.21.89"/>
    </reaction>
</comment>
<gene>
    <name evidence="5" type="primary">lepB</name>
    <name evidence="5" type="ORF">KI809_10300</name>
</gene>
<protein>
    <recommendedName>
        <fullName evidence="2 3">Signal peptidase I</fullName>
        <ecNumber evidence="3">3.4.21.89</ecNumber>
    </recommendedName>
</protein>
<dbReference type="EMBL" id="JAHCVJ010000003">
    <property type="protein sequence ID" value="MBT0664689.1"/>
    <property type="molecule type" value="Genomic_DNA"/>
</dbReference>
<evidence type="ECO:0000256" key="2">
    <source>
        <dbReference type="ARBA" id="ARBA00019232"/>
    </source>
</evidence>
<dbReference type="AlphaFoldDB" id="A0AAW4L9H2"/>
<accession>A0AAW4L9H2</accession>
<comment type="similarity">
    <text evidence="1 3">Belongs to the peptidase S26 family.</text>
</comment>
<dbReference type="InterPro" id="IPR036286">
    <property type="entry name" value="LexA/Signal_pep-like_sf"/>
</dbReference>
<dbReference type="GO" id="GO:0016020">
    <property type="term" value="C:membrane"/>
    <property type="evidence" value="ECO:0007669"/>
    <property type="project" value="UniProtKB-SubCell"/>
</dbReference>
<dbReference type="PANTHER" id="PTHR43390">
    <property type="entry name" value="SIGNAL PEPTIDASE I"/>
    <property type="match status" value="1"/>
</dbReference>
<comment type="subcellular location">
    <subcellularLocation>
        <location evidence="3">Membrane</location>
        <topology evidence="3">Single-pass type II membrane protein</topology>
    </subcellularLocation>
</comment>
<dbReference type="EC" id="3.4.21.89" evidence="3"/>
<dbReference type="InterPro" id="IPR000223">
    <property type="entry name" value="Pept_S26A_signal_pept_1"/>
</dbReference>
<evidence type="ECO:0000313" key="6">
    <source>
        <dbReference type="Proteomes" id="UP000811899"/>
    </source>
</evidence>
<evidence type="ECO:0000256" key="3">
    <source>
        <dbReference type="RuleBase" id="RU362042"/>
    </source>
</evidence>
<keyword evidence="3 5" id="KW-0378">Hydrolase</keyword>
<feature type="domain" description="Peptidase S26" evidence="4">
    <location>
        <begin position="180"/>
        <end position="314"/>
    </location>
</feature>
<dbReference type="Pfam" id="PF10502">
    <property type="entry name" value="Peptidase_S26"/>
    <property type="match status" value="1"/>
</dbReference>
<dbReference type="PANTHER" id="PTHR43390:SF1">
    <property type="entry name" value="CHLOROPLAST PROCESSING PEPTIDASE"/>
    <property type="match status" value="1"/>
</dbReference>
<sequence>MQSSDVIKFCLMTFGILFGITGISVAQTQSNTRTCVVNEATNAGGYTYIGCQEGSSQIWLGTPQTNVQNGEQISFPDTPPMVNFISKSMGRTFSRISFIPGITRAGYLASDSNSDSPSNNNTATPYNDTYSGIDDNGAVVFTDDPSKVPNNLSKVKNIKQIKHKNNTKKQDGVKSEFEFLLTSANMEDSIKINDKLTINRNVIDSKQKDIVAYKFRDDPSKTFIGRIIGLPGSTVKMVNKIVYINNVKYEELEYAAHKEKDIISDALNPRDNNGPFILADDEYYILGDNRDRSYDCRFWGEGAVKKYEIVGKVVRIKGKK</sequence>
<dbReference type="NCBIfam" id="TIGR02227">
    <property type="entry name" value="sigpep_I_bact"/>
    <property type="match status" value="1"/>
</dbReference>
<dbReference type="GO" id="GO:0006465">
    <property type="term" value="P:signal peptide processing"/>
    <property type="evidence" value="ECO:0007669"/>
    <property type="project" value="InterPro"/>
</dbReference>
<evidence type="ECO:0000256" key="1">
    <source>
        <dbReference type="ARBA" id="ARBA00009370"/>
    </source>
</evidence>
<keyword evidence="3" id="KW-0645">Protease</keyword>
<dbReference type="InterPro" id="IPR019533">
    <property type="entry name" value="Peptidase_S26"/>
</dbReference>
<dbReference type="Gene3D" id="2.10.109.10">
    <property type="entry name" value="Umud Fragment, subunit A"/>
    <property type="match status" value="1"/>
</dbReference>
<dbReference type="GO" id="GO:0009003">
    <property type="term" value="F:signal peptidase activity"/>
    <property type="evidence" value="ECO:0007669"/>
    <property type="project" value="UniProtKB-EC"/>
</dbReference>
<organism evidence="5 6">
    <name type="scientific">Geoanaerobacter pelophilus</name>
    <dbReference type="NCBI Taxonomy" id="60036"/>
    <lineage>
        <taxon>Bacteria</taxon>
        <taxon>Pseudomonadati</taxon>
        <taxon>Thermodesulfobacteriota</taxon>
        <taxon>Desulfuromonadia</taxon>
        <taxon>Geobacterales</taxon>
        <taxon>Geobacteraceae</taxon>
        <taxon>Geoanaerobacter</taxon>
    </lineage>
</organism>
<evidence type="ECO:0000259" key="4">
    <source>
        <dbReference type="Pfam" id="PF10502"/>
    </source>
</evidence>